<dbReference type="PANTHER" id="PTHR43861">
    <property type="entry name" value="TRANS-ACONITATE 2-METHYLTRANSFERASE-RELATED"/>
    <property type="match status" value="1"/>
</dbReference>
<dbReference type="InterPro" id="IPR041698">
    <property type="entry name" value="Methyltransf_25"/>
</dbReference>
<dbReference type="PANTHER" id="PTHR43861:SF3">
    <property type="entry name" value="PUTATIVE (AFU_ORTHOLOGUE AFUA_2G14390)-RELATED"/>
    <property type="match status" value="1"/>
</dbReference>
<keyword evidence="3" id="KW-0489">Methyltransferase</keyword>
<sequence>MSKEFWDESFSENEFVYGKTANAFIRSMNEMLAAGLKVACFAEGEGRNAVYLAECGHHVTAYDQSTVGLKKTTQLAQEKDVAVQTVVKDLTTESVPVQQYDAAFMVFGHVPREKQVFFINNMLNSLKTGGYLLFEVYSEDQLAYKSGGPKEKSMLYRPVDMLNWLDGHKWIHFYYGEAERHEGKRHSGLCHVVQVAVQKTAR</sequence>
<dbReference type="InterPro" id="IPR029063">
    <property type="entry name" value="SAM-dependent_MTases_sf"/>
</dbReference>
<dbReference type="EMBL" id="FQXD01000015">
    <property type="protein sequence ID" value="SHH84295.1"/>
    <property type="molecule type" value="Genomic_DNA"/>
</dbReference>
<name>A0A1M5W9W7_9BACI</name>
<dbReference type="GO" id="GO:0032259">
    <property type="term" value="P:methylation"/>
    <property type="evidence" value="ECO:0007669"/>
    <property type="project" value="UniProtKB-KW"/>
</dbReference>
<evidence type="ECO:0000259" key="2">
    <source>
        <dbReference type="Pfam" id="PF13649"/>
    </source>
</evidence>
<evidence type="ECO:0000256" key="1">
    <source>
        <dbReference type="ARBA" id="ARBA00022679"/>
    </source>
</evidence>
<dbReference type="Gene3D" id="3.40.50.150">
    <property type="entry name" value="Vaccinia Virus protein VP39"/>
    <property type="match status" value="1"/>
</dbReference>
<evidence type="ECO:0000313" key="3">
    <source>
        <dbReference type="EMBL" id="SHH84295.1"/>
    </source>
</evidence>
<evidence type="ECO:0000313" key="4">
    <source>
        <dbReference type="Proteomes" id="UP000184079"/>
    </source>
</evidence>
<protein>
    <submittedName>
        <fullName evidence="3">Methyltransferase domain-containing protein</fullName>
    </submittedName>
</protein>
<reference evidence="4" key="1">
    <citation type="submission" date="2016-11" db="EMBL/GenBank/DDBJ databases">
        <authorList>
            <person name="Varghese N."/>
            <person name="Submissions S."/>
        </authorList>
    </citation>
    <scope>NUCLEOTIDE SEQUENCE [LARGE SCALE GENOMIC DNA]</scope>
    <source>
        <strain evidence="4">CGMCC 1.6496</strain>
    </source>
</reference>
<dbReference type="GO" id="GO:0008168">
    <property type="term" value="F:methyltransferase activity"/>
    <property type="evidence" value="ECO:0007669"/>
    <property type="project" value="UniProtKB-KW"/>
</dbReference>
<dbReference type="SUPFAM" id="SSF53335">
    <property type="entry name" value="S-adenosyl-L-methionine-dependent methyltransferases"/>
    <property type="match status" value="1"/>
</dbReference>
<dbReference type="Proteomes" id="UP000184079">
    <property type="component" value="Unassembled WGS sequence"/>
</dbReference>
<keyword evidence="1 3" id="KW-0808">Transferase</keyword>
<feature type="domain" description="Methyltransferase" evidence="2">
    <location>
        <begin position="41"/>
        <end position="130"/>
    </location>
</feature>
<dbReference type="OrthoDB" id="9804312at2"/>
<keyword evidence="4" id="KW-1185">Reference proteome</keyword>
<proteinExistence type="predicted"/>
<organism evidence="3 4">
    <name type="scientific">Virgibacillus chiguensis</name>
    <dbReference type="NCBI Taxonomy" id="411959"/>
    <lineage>
        <taxon>Bacteria</taxon>
        <taxon>Bacillati</taxon>
        <taxon>Bacillota</taxon>
        <taxon>Bacilli</taxon>
        <taxon>Bacillales</taxon>
        <taxon>Bacillaceae</taxon>
        <taxon>Virgibacillus</taxon>
    </lineage>
</organism>
<dbReference type="RefSeq" id="WP_073011630.1">
    <property type="nucleotide sequence ID" value="NZ_FQXD01000015.1"/>
</dbReference>
<dbReference type="AlphaFoldDB" id="A0A1M5W9W7"/>
<dbReference type="CDD" id="cd02440">
    <property type="entry name" value="AdoMet_MTases"/>
    <property type="match status" value="1"/>
</dbReference>
<accession>A0A1M5W9W7</accession>
<dbReference type="Pfam" id="PF13649">
    <property type="entry name" value="Methyltransf_25"/>
    <property type="match status" value="1"/>
</dbReference>
<gene>
    <name evidence="3" type="ORF">SAMN05421807_11574</name>
</gene>